<feature type="compositionally biased region" description="Basic and acidic residues" evidence="1">
    <location>
        <begin position="155"/>
        <end position="165"/>
    </location>
</feature>
<proteinExistence type="predicted"/>
<accession>A0A8G1XDX0</accession>
<dbReference type="EMBL" id="RJVJ01000001">
    <property type="protein sequence ID" value="ROR44676.1"/>
    <property type="molecule type" value="Genomic_DNA"/>
</dbReference>
<keyword evidence="4" id="KW-1185">Reference proteome</keyword>
<dbReference type="AlphaFoldDB" id="A0A3N4RVN2"/>
<comment type="caution">
    <text evidence="3">The sequence shown here is derived from an EMBL/GenBank/DDBJ whole genome shotgun (WGS) entry which is preliminary data.</text>
</comment>
<evidence type="ECO:0000313" key="3">
    <source>
        <dbReference type="EMBL" id="RPE35121.1"/>
    </source>
</evidence>
<dbReference type="EMBL" id="RKQG01000001">
    <property type="protein sequence ID" value="RPE35121.1"/>
    <property type="molecule type" value="Genomic_DNA"/>
</dbReference>
<evidence type="ECO:0000313" key="2">
    <source>
        <dbReference type="EMBL" id="ROR44676.1"/>
    </source>
</evidence>
<gene>
    <name evidence="3" type="ORF">EDD38_3468</name>
    <name evidence="2" type="ORF">EDD39_2882</name>
</gene>
<sequence length="165" mass="17996">MNDDLARELLAARSAVDELLDSAPPALTPPAVWADGPYVAVAHEHAFTREPDGTAHLEKRRYLLTRVAEHRYPELLAQLGRAWRERGWTVDGEDDPVLPLLRAKSGHGTAEFRIGFAGNGTLLARVDGLAAPDTSYPFGGDSTVPIGPDGAMDTMPRRQDPFWSV</sequence>
<accession>A0A3N4RVN2</accession>
<evidence type="ECO:0000256" key="1">
    <source>
        <dbReference type="SAM" id="MobiDB-lite"/>
    </source>
</evidence>
<evidence type="ECO:0000313" key="4">
    <source>
        <dbReference type="Proteomes" id="UP000266906"/>
    </source>
</evidence>
<dbReference type="Proteomes" id="UP000266906">
    <property type="component" value="Unassembled WGS sequence"/>
</dbReference>
<dbReference type="OrthoDB" id="3867807at2"/>
<dbReference type="RefSeq" id="WP_123556112.1">
    <property type="nucleotide sequence ID" value="NZ_JBEYIY010000017.1"/>
</dbReference>
<feature type="region of interest" description="Disordered" evidence="1">
    <location>
        <begin position="140"/>
        <end position="165"/>
    </location>
</feature>
<dbReference type="Proteomes" id="UP000267408">
    <property type="component" value="Unassembled WGS sequence"/>
</dbReference>
<name>A0A3N4RVN2_9ACTN</name>
<evidence type="ECO:0000313" key="5">
    <source>
        <dbReference type="Proteomes" id="UP000267408"/>
    </source>
</evidence>
<organism evidence="3 4">
    <name type="scientific">Kitasatospora cineracea</name>
    <dbReference type="NCBI Taxonomy" id="88074"/>
    <lineage>
        <taxon>Bacteria</taxon>
        <taxon>Bacillati</taxon>
        <taxon>Actinomycetota</taxon>
        <taxon>Actinomycetes</taxon>
        <taxon>Kitasatosporales</taxon>
        <taxon>Streptomycetaceae</taxon>
        <taxon>Kitasatospora</taxon>
    </lineage>
</organism>
<reference evidence="4 5" key="1">
    <citation type="submission" date="2018-11" db="EMBL/GenBank/DDBJ databases">
        <title>Sequencing the genomes of 1000 actinobacteria strains.</title>
        <authorList>
            <person name="Klenk H.-P."/>
        </authorList>
    </citation>
    <scope>NUCLEOTIDE SEQUENCE [LARGE SCALE GENOMIC DNA]</scope>
    <source>
        <strain evidence="2 5">DSM 44780</strain>
        <strain evidence="3 4">DSM 44781</strain>
    </source>
</reference>
<protein>
    <submittedName>
        <fullName evidence="3">Uncharacterized protein</fullName>
    </submittedName>
</protein>